<dbReference type="CDD" id="cd07557">
    <property type="entry name" value="trimeric_dUTPase"/>
    <property type="match status" value="1"/>
</dbReference>
<keyword evidence="4" id="KW-1185">Reference proteome</keyword>
<dbReference type="InterPro" id="IPR033704">
    <property type="entry name" value="dUTPase_trimeric"/>
</dbReference>
<reference evidence="3 4" key="1">
    <citation type="submission" date="2019-04" db="EMBL/GenBank/DDBJ databases">
        <title>Pedobacter sp. AR-3-17 sp. nov., isolated from Arctic soil.</title>
        <authorList>
            <person name="Dahal R.H."/>
            <person name="Kim D.-U."/>
        </authorList>
    </citation>
    <scope>NUCLEOTIDE SEQUENCE [LARGE SCALE GENOMIC DNA]</scope>
    <source>
        <strain evidence="3 4">AR-3-17</strain>
    </source>
</reference>
<evidence type="ECO:0000313" key="4">
    <source>
        <dbReference type="Proteomes" id="UP000308181"/>
    </source>
</evidence>
<name>A0A4U1BTD2_9SPHI</name>
<accession>A0A4U1BTD2</accession>
<dbReference type="InterPro" id="IPR036157">
    <property type="entry name" value="dUTPase-like_sf"/>
</dbReference>
<dbReference type="PANTHER" id="PTHR42680:SF3">
    <property type="entry name" value="DCTP DEAMINASE"/>
    <property type="match status" value="1"/>
</dbReference>
<organism evidence="3 4">
    <name type="scientific">Pedobacter cryophilus</name>
    <dbReference type="NCBI Taxonomy" id="2571271"/>
    <lineage>
        <taxon>Bacteria</taxon>
        <taxon>Pseudomonadati</taxon>
        <taxon>Bacteroidota</taxon>
        <taxon>Sphingobacteriia</taxon>
        <taxon>Sphingobacteriales</taxon>
        <taxon>Sphingobacteriaceae</taxon>
        <taxon>Pedobacter</taxon>
    </lineage>
</organism>
<sequence length="204" mass="23071">MSSIITSDAIKALIAEQKLIIKPLLEEDQITSVGIDFRLGGNFLVSVQGREPLINASLNQEFGRSTSKHFFQETRRQLGETFILHPNQTVLATSLEYVKLPENYLLALCMRSSYSRLGLTMSTIAQPGYCGCLSIELTNYNNNPINLSIGSRVFQGLFYETDKESRYFEKPRKYVCNVRPEASAVINDQDLNILSNLWKSNNHI</sequence>
<dbReference type="Proteomes" id="UP000308181">
    <property type="component" value="Unassembled WGS sequence"/>
</dbReference>
<protein>
    <submittedName>
        <fullName evidence="3">dCTP deaminase</fullName>
        <ecNumber evidence="3">3.5.4.13</ecNumber>
    </submittedName>
</protein>
<keyword evidence="2" id="KW-0546">Nucleotide metabolism</keyword>
<dbReference type="InterPro" id="IPR011962">
    <property type="entry name" value="dCTP_deaminase"/>
</dbReference>
<evidence type="ECO:0000256" key="1">
    <source>
        <dbReference type="ARBA" id="ARBA00022801"/>
    </source>
</evidence>
<dbReference type="Pfam" id="PF22769">
    <property type="entry name" value="DCD"/>
    <property type="match status" value="1"/>
</dbReference>
<dbReference type="PANTHER" id="PTHR42680">
    <property type="entry name" value="DCTP DEAMINASE"/>
    <property type="match status" value="1"/>
</dbReference>
<evidence type="ECO:0000256" key="2">
    <source>
        <dbReference type="ARBA" id="ARBA00023080"/>
    </source>
</evidence>
<dbReference type="AlphaFoldDB" id="A0A4U1BTD2"/>
<dbReference type="EC" id="3.5.4.13" evidence="3"/>
<dbReference type="NCBIfam" id="TIGR02274">
    <property type="entry name" value="dCTP_deam"/>
    <property type="match status" value="1"/>
</dbReference>
<dbReference type="GO" id="GO:0008829">
    <property type="term" value="F:dCTP deaminase activity"/>
    <property type="evidence" value="ECO:0007669"/>
    <property type="project" value="UniProtKB-EC"/>
</dbReference>
<dbReference type="EMBL" id="SWBP01000007">
    <property type="protein sequence ID" value="TKB95749.1"/>
    <property type="molecule type" value="Genomic_DNA"/>
</dbReference>
<keyword evidence="1 3" id="KW-0378">Hydrolase</keyword>
<dbReference type="SUPFAM" id="SSF51283">
    <property type="entry name" value="dUTPase-like"/>
    <property type="match status" value="1"/>
</dbReference>
<proteinExistence type="predicted"/>
<dbReference type="Gene3D" id="2.70.40.10">
    <property type="match status" value="1"/>
</dbReference>
<dbReference type="OrthoDB" id="9780202at2"/>
<evidence type="ECO:0000313" key="3">
    <source>
        <dbReference type="EMBL" id="TKB95749.1"/>
    </source>
</evidence>
<gene>
    <name evidence="3" type="primary">dcd</name>
    <name evidence="3" type="ORF">FA046_15775</name>
</gene>
<comment type="caution">
    <text evidence="3">The sequence shown here is derived from an EMBL/GenBank/DDBJ whole genome shotgun (WGS) entry which is preliminary data.</text>
</comment>
<dbReference type="GO" id="GO:0006229">
    <property type="term" value="P:dUTP biosynthetic process"/>
    <property type="evidence" value="ECO:0007669"/>
    <property type="project" value="InterPro"/>
</dbReference>
<dbReference type="RefSeq" id="WP_136827505.1">
    <property type="nucleotide sequence ID" value="NZ_SWBP01000007.1"/>
</dbReference>